<feature type="chain" id="PRO_5040225075" description="IgE-binding protein" evidence="1">
    <location>
        <begin position="22"/>
        <end position="192"/>
    </location>
</feature>
<dbReference type="InterPro" id="IPR052820">
    <property type="entry name" value="PhiA_domain"/>
</dbReference>
<proteinExistence type="predicted"/>
<sequence>MPSLTSLLAITATTFTTFAWAELFTLTASQPSGPLDGKPVNAAGGAIYIGLEQPATYCPAQVEPNCPVVKGTTFAGLTSLYVEVPGGQQTYVRPEGPLGFTAPHSAFIPPNSYRGGWVNVTIYDAFPEPLTVFGWRYPDAGEGGIAACPTATEGIWQVNAKTPDFVGFNCTEILGLKPSYQVGSEFGAWEYT</sequence>
<feature type="signal peptide" evidence="1">
    <location>
        <begin position="1"/>
        <end position="21"/>
    </location>
</feature>
<evidence type="ECO:0008006" key="4">
    <source>
        <dbReference type="Google" id="ProtNLM"/>
    </source>
</evidence>
<dbReference type="PANTHER" id="PTHR42047">
    <property type="entry name" value="PROTEIN, PUTATIVE (AFU_ORTHOLOGUE AFUA_6G03560)-RELATED"/>
    <property type="match status" value="1"/>
</dbReference>
<dbReference type="Proteomes" id="UP000824998">
    <property type="component" value="Unassembled WGS sequence"/>
</dbReference>
<dbReference type="AlphaFoldDB" id="A0A9P7YCL5"/>
<accession>A0A9P7YCL5</accession>
<evidence type="ECO:0000313" key="3">
    <source>
        <dbReference type="Proteomes" id="UP000824998"/>
    </source>
</evidence>
<keyword evidence="1" id="KW-0732">Signal</keyword>
<reference evidence="2" key="1">
    <citation type="journal article" date="2021" name="IMA Fungus">
        <title>Genomic characterization of three marine fungi, including Emericellopsis atlantica sp. nov. with signatures of a generalist lifestyle and marine biomass degradation.</title>
        <authorList>
            <person name="Hagestad O.C."/>
            <person name="Hou L."/>
            <person name="Andersen J.H."/>
            <person name="Hansen E.H."/>
            <person name="Altermark B."/>
            <person name="Li C."/>
            <person name="Kuhnert E."/>
            <person name="Cox R.J."/>
            <person name="Crous P.W."/>
            <person name="Spatafora J.W."/>
            <person name="Lail K."/>
            <person name="Amirebrahimi M."/>
            <person name="Lipzen A."/>
            <person name="Pangilinan J."/>
            <person name="Andreopoulos W."/>
            <person name="Hayes R.D."/>
            <person name="Ng V."/>
            <person name="Grigoriev I.V."/>
            <person name="Jackson S.A."/>
            <person name="Sutton T.D.S."/>
            <person name="Dobson A.D.W."/>
            <person name="Rama T."/>
        </authorList>
    </citation>
    <scope>NUCLEOTIDE SEQUENCE</scope>
    <source>
        <strain evidence="2">TRa018bII</strain>
    </source>
</reference>
<protein>
    <recommendedName>
        <fullName evidence="4">IgE-binding protein</fullName>
    </recommendedName>
</protein>
<name>A0A9P7YCL5_9HELO</name>
<evidence type="ECO:0000256" key="1">
    <source>
        <dbReference type="SAM" id="SignalP"/>
    </source>
</evidence>
<dbReference type="EMBL" id="MU251618">
    <property type="protein sequence ID" value="KAG9231189.1"/>
    <property type="molecule type" value="Genomic_DNA"/>
</dbReference>
<dbReference type="PANTHER" id="PTHR42047:SF1">
    <property type="entry name" value="PROTEIN, PUTATIVE (AFU_ORTHOLOGUE AFUA_6G03560)-RELATED"/>
    <property type="match status" value="1"/>
</dbReference>
<dbReference type="OrthoDB" id="5430620at2759"/>
<keyword evidence="3" id="KW-1185">Reference proteome</keyword>
<organism evidence="2 3">
    <name type="scientific">Amylocarpus encephaloides</name>
    <dbReference type="NCBI Taxonomy" id="45428"/>
    <lineage>
        <taxon>Eukaryota</taxon>
        <taxon>Fungi</taxon>
        <taxon>Dikarya</taxon>
        <taxon>Ascomycota</taxon>
        <taxon>Pezizomycotina</taxon>
        <taxon>Leotiomycetes</taxon>
        <taxon>Helotiales</taxon>
        <taxon>Helotiales incertae sedis</taxon>
        <taxon>Amylocarpus</taxon>
    </lineage>
</organism>
<comment type="caution">
    <text evidence="2">The sequence shown here is derived from an EMBL/GenBank/DDBJ whole genome shotgun (WGS) entry which is preliminary data.</text>
</comment>
<evidence type="ECO:0000313" key="2">
    <source>
        <dbReference type="EMBL" id="KAG9231189.1"/>
    </source>
</evidence>
<gene>
    <name evidence="2" type="ORF">BJ875DRAFT_506817</name>
</gene>